<reference evidence="1" key="1">
    <citation type="journal article" date="2014" name="Front. Microbiol.">
        <title>High frequency of phylogenetically diverse reductive dehalogenase-homologous genes in deep subseafloor sedimentary metagenomes.</title>
        <authorList>
            <person name="Kawai M."/>
            <person name="Futagami T."/>
            <person name="Toyoda A."/>
            <person name="Takaki Y."/>
            <person name="Nishi S."/>
            <person name="Hori S."/>
            <person name="Arai W."/>
            <person name="Tsubouchi T."/>
            <person name="Morono Y."/>
            <person name="Uchiyama I."/>
            <person name="Ito T."/>
            <person name="Fujiyama A."/>
            <person name="Inagaki F."/>
            <person name="Takami H."/>
        </authorList>
    </citation>
    <scope>NUCLEOTIDE SEQUENCE</scope>
    <source>
        <strain evidence="1">Expedition CK06-06</strain>
    </source>
</reference>
<sequence length="31" mass="3605">YKVKDISLADWGRKEVEIAEKEMPGLMAIRK</sequence>
<dbReference type="EMBL" id="BARW01043539">
    <property type="protein sequence ID" value="GAJ20600.1"/>
    <property type="molecule type" value="Genomic_DNA"/>
</dbReference>
<dbReference type="Pfam" id="PF05221">
    <property type="entry name" value="AdoHcyase"/>
    <property type="match status" value="1"/>
</dbReference>
<dbReference type="InterPro" id="IPR042172">
    <property type="entry name" value="Adenosylhomocyst_ase-like_sf"/>
</dbReference>
<proteinExistence type="predicted"/>
<name>X1W0Q2_9ZZZZ</name>
<feature type="non-terminal residue" evidence="1">
    <location>
        <position position="31"/>
    </location>
</feature>
<evidence type="ECO:0000313" key="1">
    <source>
        <dbReference type="EMBL" id="GAJ20600.1"/>
    </source>
</evidence>
<dbReference type="SUPFAM" id="SSF52283">
    <property type="entry name" value="Formate/glycerate dehydrogenase catalytic domain-like"/>
    <property type="match status" value="1"/>
</dbReference>
<dbReference type="AlphaFoldDB" id="X1W0Q2"/>
<comment type="caution">
    <text evidence="1">The sequence shown here is derived from an EMBL/GenBank/DDBJ whole genome shotgun (WGS) entry which is preliminary data.</text>
</comment>
<evidence type="ECO:0008006" key="2">
    <source>
        <dbReference type="Google" id="ProtNLM"/>
    </source>
</evidence>
<dbReference type="InterPro" id="IPR000043">
    <property type="entry name" value="Adenosylhomocysteinase-like"/>
</dbReference>
<feature type="non-terminal residue" evidence="1">
    <location>
        <position position="1"/>
    </location>
</feature>
<dbReference type="Gene3D" id="3.40.50.1480">
    <property type="entry name" value="Adenosylhomocysteinase-like"/>
    <property type="match status" value="1"/>
</dbReference>
<protein>
    <recommendedName>
        <fullName evidence="2">S-adenosyl-L-homocysteine hydrolase NAD binding domain-containing protein</fullName>
    </recommendedName>
</protein>
<accession>X1W0Q2</accession>
<gene>
    <name evidence="1" type="ORF">S12H4_63684</name>
</gene>
<organism evidence="1">
    <name type="scientific">marine sediment metagenome</name>
    <dbReference type="NCBI Taxonomy" id="412755"/>
    <lineage>
        <taxon>unclassified sequences</taxon>
        <taxon>metagenomes</taxon>
        <taxon>ecological metagenomes</taxon>
    </lineage>
</organism>